<comment type="caution">
    <text evidence="1">The sequence shown here is derived from an EMBL/GenBank/DDBJ whole genome shotgun (WGS) entry which is preliminary data.</text>
</comment>
<evidence type="ECO:0000313" key="2">
    <source>
        <dbReference type="Proteomes" id="UP001321473"/>
    </source>
</evidence>
<sequence>MRAFFTAHVVFLMPEQFLTRNLPNDVSHGPGSNLINTGNGGDGGQSLSFREARRSFEASIVSMPYDVGGGVQRFIVDYKL</sequence>
<protein>
    <submittedName>
        <fullName evidence="1">Uncharacterized protein</fullName>
    </submittedName>
</protein>
<evidence type="ECO:0000313" key="1">
    <source>
        <dbReference type="EMBL" id="KAK8774815.1"/>
    </source>
</evidence>
<dbReference type="EMBL" id="JARKHS020014972">
    <property type="protein sequence ID" value="KAK8774815.1"/>
    <property type="molecule type" value="Genomic_DNA"/>
</dbReference>
<dbReference type="AlphaFoldDB" id="A0AAQ4EJ26"/>
<keyword evidence="2" id="KW-1185">Reference proteome</keyword>
<organism evidence="1 2">
    <name type="scientific">Amblyomma americanum</name>
    <name type="common">Lone star tick</name>
    <dbReference type="NCBI Taxonomy" id="6943"/>
    <lineage>
        <taxon>Eukaryota</taxon>
        <taxon>Metazoa</taxon>
        <taxon>Ecdysozoa</taxon>
        <taxon>Arthropoda</taxon>
        <taxon>Chelicerata</taxon>
        <taxon>Arachnida</taxon>
        <taxon>Acari</taxon>
        <taxon>Parasitiformes</taxon>
        <taxon>Ixodida</taxon>
        <taxon>Ixodoidea</taxon>
        <taxon>Ixodidae</taxon>
        <taxon>Amblyomminae</taxon>
        <taxon>Amblyomma</taxon>
    </lineage>
</organism>
<reference evidence="1 2" key="1">
    <citation type="journal article" date="2023" name="Arcadia Sci">
        <title>De novo assembly of a long-read Amblyomma americanum tick genome.</title>
        <authorList>
            <person name="Chou S."/>
            <person name="Poskanzer K.E."/>
            <person name="Rollins M."/>
            <person name="Thuy-Boun P.S."/>
        </authorList>
    </citation>
    <scope>NUCLEOTIDE SEQUENCE [LARGE SCALE GENOMIC DNA]</scope>
    <source>
        <strain evidence="1">F_SG_1</strain>
        <tissue evidence="1">Salivary glands</tissue>
    </source>
</reference>
<gene>
    <name evidence="1" type="ORF">V5799_010652</name>
</gene>
<dbReference type="Proteomes" id="UP001321473">
    <property type="component" value="Unassembled WGS sequence"/>
</dbReference>
<name>A0AAQ4EJ26_AMBAM</name>
<accession>A0AAQ4EJ26</accession>
<proteinExistence type="predicted"/>